<reference evidence="6" key="1">
    <citation type="submission" date="2009-09" db="EMBL/GenBank/DDBJ databases">
        <title>The complete chromosome of Sebaldella termitidis ATCC 33386.</title>
        <authorList>
            <consortium name="US DOE Joint Genome Institute (JGI-PGF)"/>
            <person name="Lucas S."/>
            <person name="Copeland A."/>
            <person name="Lapidus A."/>
            <person name="Glavina del Rio T."/>
            <person name="Dalin E."/>
            <person name="Tice H."/>
            <person name="Bruce D."/>
            <person name="Goodwin L."/>
            <person name="Pitluck S."/>
            <person name="Kyrpides N."/>
            <person name="Mavromatis K."/>
            <person name="Ivanova N."/>
            <person name="Mikhailova N."/>
            <person name="Sims D."/>
            <person name="Meincke L."/>
            <person name="Brettin T."/>
            <person name="Detter J.C."/>
            <person name="Han C."/>
            <person name="Larimer F."/>
            <person name="Land M."/>
            <person name="Hauser L."/>
            <person name="Markowitz V."/>
            <person name="Cheng J.F."/>
            <person name="Hugenholtz P."/>
            <person name="Woyke T."/>
            <person name="Wu D."/>
            <person name="Eisen J.A."/>
        </authorList>
    </citation>
    <scope>NUCLEOTIDE SEQUENCE [LARGE SCALE GENOMIC DNA]</scope>
    <source>
        <strain evidence="6">ATCC 33386 / NCTC 11300</strain>
    </source>
</reference>
<dbReference type="CDD" id="cd07377">
    <property type="entry name" value="WHTH_GntR"/>
    <property type="match status" value="1"/>
</dbReference>
<sequence length="237" mass="28248">MKKKEFVAQDLLTKIYQNLYKDYKLPTERELALKYNVSRHTVREALKKLNNIGIIEIIQGSGIFINRKFHQSPLIYNSITEKKYNQIKSKIIYFVPKKPGKEEKQIFDLKEDELLWEFQRVRIVDYKITQIEISKLPVHLFRDLEKKNIESSIQKYVRDKNLEISHYITTYEAVSINREQAELLKCKKGTPAMKILNRGILENGMVYEYSEIIDIDYSCTYFIPFNKQNHSFRQLVP</sequence>
<gene>
    <name evidence="5" type="ordered locus">Sterm_0978</name>
</gene>
<dbReference type="InterPro" id="IPR050679">
    <property type="entry name" value="Bact_HTH_transcr_reg"/>
</dbReference>
<evidence type="ECO:0000256" key="3">
    <source>
        <dbReference type="ARBA" id="ARBA00023163"/>
    </source>
</evidence>
<name>D1AFG1_SEBTE</name>
<dbReference type="KEGG" id="str:Sterm_0978"/>
<evidence type="ECO:0000256" key="2">
    <source>
        <dbReference type="ARBA" id="ARBA00023125"/>
    </source>
</evidence>
<evidence type="ECO:0000259" key="4">
    <source>
        <dbReference type="PROSITE" id="PS50949"/>
    </source>
</evidence>
<dbReference type="Proteomes" id="UP000000845">
    <property type="component" value="Chromosome"/>
</dbReference>
<dbReference type="InterPro" id="IPR036388">
    <property type="entry name" value="WH-like_DNA-bd_sf"/>
</dbReference>
<dbReference type="eggNOG" id="COG2188">
    <property type="taxonomic scope" value="Bacteria"/>
</dbReference>
<dbReference type="SMART" id="SM00866">
    <property type="entry name" value="UTRA"/>
    <property type="match status" value="1"/>
</dbReference>
<keyword evidence="2" id="KW-0238">DNA-binding</keyword>
<dbReference type="PRINTS" id="PR00035">
    <property type="entry name" value="HTHGNTR"/>
</dbReference>
<dbReference type="Gene3D" id="3.40.1410.10">
    <property type="entry name" value="Chorismate lyase-like"/>
    <property type="match status" value="1"/>
</dbReference>
<reference evidence="5 6" key="2">
    <citation type="journal article" date="2010" name="Stand. Genomic Sci.">
        <title>Complete genome sequence of Sebaldella termitidis type strain (NCTC 11300).</title>
        <authorList>
            <person name="Harmon-Smith M."/>
            <person name="Celia L."/>
            <person name="Chertkov O."/>
            <person name="Lapidus A."/>
            <person name="Copeland A."/>
            <person name="Glavina Del Rio T."/>
            <person name="Nolan M."/>
            <person name="Lucas S."/>
            <person name="Tice H."/>
            <person name="Cheng J.F."/>
            <person name="Han C."/>
            <person name="Detter J.C."/>
            <person name="Bruce D."/>
            <person name="Goodwin L."/>
            <person name="Pitluck S."/>
            <person name="Pati A."/>
            <person name="Liolios K."/>
            <person name="Ivanova N."/>
            <person name="Mavromatis K."/>
            <person name="Mikhailova N."/>
            <person name="Chen A."/>
            <person name="Palaniappan K."/>
            <person name="Land M."/>
            <person name="Hauser L."/>
            <person name="Chang Y.J."/>
            <person name="Jeffries C.D."/>
            <person name="Brettin T."/>
            <person name="Goker M."/>
            <person name="Beck B."/>
            <person name="Bristow J."/>
            <person name="Eisen J.A."/>
            <person name="Markowitz V."/>
            <person name="Hugenholtz P."/>
            <person name="Kyrpides N.C."/>
            <person name="Klenk H.P."/>
            <person name="Chen F."/>
        </authorList>
    </citation>
    <scope>NUCLEOTIDE SEQUENCE [LARGE SCALE GENOMIC DNA]</scope>
    <source>
        <strain evidence="6">ATCC 33386 / NCTC 11300</strain>
    </source>
</reference>
<dbReference type="Gene3D" id="1.10.10.10">
    <property type="entry name" value="Winged helix-like DNA-binding domain superfamily/Winged helix DNA-binding domain"/>
    <property type="match status" value="1"/>
</dbReference>
<feature type="domain" description="HTH gntR-type" evidence="4">
    <location>
        <begin position="1"/>
        <end position="68"/>
    </location>
</feature>
<keyword evidence="1" id="KW-0805">Transcription regulation</keyword>
<dbReference type="Pfam" id="PF00392">
    <property type="entry name" value="GntR"/>
    <property type="match status" value="1"/>
</dbReference>
<dbReference type="SUPFAM" id="SSF46785">
    <property type="entry name" value="Winged helix' DNA-binding domain"/>
    <property type="match status" value="1"/>
</dbReference>
<dbReference type="InterPro" id="IPR000524">
    <property type="entry name" value="Tscrpt_reg_HTH_GntR"/>
</dbReference>
<keyword evidence="3" id="KW-0804">Transcription</keyword>
<dbReference type="PANTHER" id="PTHR44846">
    <property type="entry name" value="MANNOSYL-D-GLYCERATE TRANSPORT/METABOLISM SYSTEM REPRESSOR MNGR-RELATED"/>
    <property type="match status" value="1"/>
</dbReference>
<dbReference type="GO" id="GO:0003700">
    <property type="term" value="F:DNA-binding transcription factor activity"/>
    <property type="evidence" value="ECO:0007669"/>
    <property type="project" value="InterPro"/>
</dbReference>
<dbReference type="GO" id="GO:0045892">
    <property type="term" value="P:negative regulation of DNA-templated transcription"/>
    <property type="evidence" value="ECO:0007669"/>
    <property type="project" value="TreeGrafter"/>
</dbReference>
<dbReference type="PANTHER" id="PTHR44846:SF1">
    <property type="entry name" value="MANNOSYL-D-GLYCERATE TRANSPORT_METABOLISM SYSTEM REPRESSOR MNGR-RELATED"/>
    <property type="match status" value="1"/>
</dbReference>
<dbReference type="Pfam" id="PF07702">
    <property type="entry name" value="UTRA"/>
    <property type="match status" value="1"/>
</dbReference>
<dbReference type="RefSeq" id="WP_012860442.1">
    <property type="nucleotide sequence ID" value="NC_013517.1"/>
</dbReference>
<dbReference type="STRING" id="526218.Sterm_0978"/>
<evidence type="ECO:0000313" key="5">
    <source>
        <dbReference type="EMBL" id="ACZ07846.1"/>
    </source>
</evidence>
<dbReference type="AlphaFoldDB" id="D1AFG1"/>
<dbReference type="HOGENOM" id="CLU_063236_5_0_0"/>
<dbReference type="SUPFAM" id="SSF64288">
    <property type="entry name" value="Chorismate lyase-like"/>
    <property type="match status" value="1"/>
</dbReference>
<dbReference type="InterPro" id="IPR028978">
    <property type="entry name" value="Chorismate_lyase_/UTRA_dom_sf"/>
</dbReference>
<evidence type="ECO:0000313" key="6">
    <source>
        <dbReference type="Proteomes" id="UP000000845"/>
    </source>
</evidence>
<accession>D1AFG1</accession>
<protein>
    <submittedName>
        <fullName evidence="5">Transcriptional regulator, GntR family</fullName>
    </submittedName>
</protein>
<organism evidence="5 6">
    <name type="scientific">Sebaldella termitidis (strain ATCC 33386 / NCTC 11300)</name>
    <dbReference type="NCBI Taxonomy" id="526218"/>
    <lineage>
        <taxon>Bacteria</taxon>
        <taxon>Fusobacteriati</taxon>
        <taxon>Fusobacteriota</taxon>
        <taxon>Fusobacteriia</taxon>
        <taxon>Fusobacteriales</taxon>
        <taxon>Leptotrichiaceae</taxon>
        <taxon>Sebaldella</taxon>
    </lineage>
</organism>
<evidence type="ECO:0000256" key="1">
    <source>
        <dbReference type="ARBA" id="ARBA00023015"/>
    </source>
</evidence>
<dbReference type="SMART" id="SM00345">
    <property type="entry name" value="HTH_GNTR"/>
    <property type="match status" value="1"/>
</dbReference>
<dbReference type="GO" id="GO:0003677">
    <property type="term" value="F:DNA binding"/>
    <property type="evidence" value="ECO:0007669"/>
    <property type="project" value="UniProtKB-KW"/>
</dbReference>
<dbReference type="InterPro" id="IPR036390">
    <property type="entry name" value="WH_DNA-bd_sf"/>
</dbReference>
<keyword evidence="6" id="KW-1185">Reference proteome</keyword>
<dbReference type="InterPro" id="IPR011663">
    <property type="entry name" value="UTRA"/>
</dbReference>
<dbReference type="EMBL" id="CP001739">
    <property type="protein sequence ID" value="ACZ07846.1"/>
    <property type="molecule type" value="Genomic_DNA"/>
</dbReference>
<proteinExistence type="predicted"/>
<dbReference type="PROSITE" id="PS50949">
    <property type="entry name" value="HTH_GNTR"/>
    <property type="match status" value="1"/>
</dbReference>